<proteinExistence type="predicted"/>
<keyword evidence="2" id="KW-1185">Reference proteome</keyword>
<accession>A0ABU0TYH7</accession>
<dbReference type="Proteomes" id="UP001226691">
    <property type="component" value="Unassembled WGS sequence"/>
</dbReference>
<reference evidence="1 2" key="1">
    <citation type="submission" date="2023-07" db="EMBL/GenBank/DDBJ databases">
        <title>Functional and genomic diversity of the sorghum phyllosphere microbiome.</title>
        <authorList>
            <person name="Shade A."/>
        </authorList>
    </citation>
    <scope>NUCLEOTIDE SEQUENCE [LARGE SCALE GENOMIC DNA]</scope>
    <source>
        <strain evidence="1 2">SORGH_AS_1207</strain>
    </source>
</reference>
<organism evidence="1 2">
    <name type="scientific">Microbacterium trichothecenolyticum</name>
    <name type="common">Aureobacterium trichothecenolyticum</name>
    <dbReference type="NCBI Taxonomy" id="69370"/>
    <lineage>
        <taxon>Bacteria</taxon>
        <taxon>Bacillati</taxon>
        <taxon>Actinomycetota</taxon>
        <taxon>Actinomycetes</taxon>
        <taxon>Micrococcales</taxon>
        <taxon>Microbacteriaceae</taxon>
        <taxon>Microbacterium</taxon>
    </lineage>
</organism>
<protein>
    <submittedName>
        <fullName evidence="1">Uncharacterized protein</fullName>
    </submittedName>
</protein>
<evidence type="ECO:0000313" key="2">
    <source>
        <dbReference type="Proteomes" id="UP001226691"/>
    </source>
</evidence>
<name>A0ABU0TYH7_MICTR</name>
<dbReference type="EMBL" id="JAUTBF010000001">
    <property type="protein sequence ID" value="MDQ1124719.1"/>
    <property type="molecule type" value="Genomic_DNA"/>
</dbReference>
<gene>
    <name evidence="1" type="ORF">QE412_003292</name>
</gene>
<comment type="caution">
    <text evidence="1">The sequence shown here is derived from an EMBL/GenBank/DDBJ whole genome shotgun (WGS) entry which is preliminary data.</text>
</comment>
<sequence>MVAVVNGGEESMSMSEQVWQGFGFGEIGYLLIQDDVPVVAKAREMFDLIDQAYAEDVAIAAVSSLVAHQLLEIGEDGLPRPLGAAAVLAYAIAEATRWTRIGFFSEGDEAIDGAVLLHAPEVTAILQPRQGGAWLMVVKAPEVSDAEAIWALISGFRDAHEKASVFVEVSDLAAGATLFADHRGDDSWNIALGECALWPEQRRDDVDGPVLETLLRTAVEDDLSVG</sequence>
<evidence type="ECO:0000313" key="1">
    <source>
        <dbReference type="EMBL" id="MDQ1124719.1"/>
    </source>
</evidence>